<reference evidence="2 3" key="1">
    <citation type="submission" date="2024-09" db="EMBL/GenBank/DDBJ databases">
        <title>Rethinking Asexuality: The Enigmatic Case of Functional Sexual Genes in Lepraria (Stereocaulaceae).</title>
        <authorList>
            <person name="Doellman M."/>
            <person name="Sun Y."/>
            <person name="Barcenas-Pena A."/>
            <person name="Lumbsch H.T."/>
            <person name="Grewe F."/>
        </authorList>
    </citation>
    <scope>NUCLEOTIDE SEQUENCE [LARGE SCALE GENOMIC DNA]</scope>
    <source>
        <strain evidence="2 3">Grewe 0041</strain>
    </source>
</reference>
<evidence type="ECO:0000313" key="2">
    <source>
        <dbReference type="EMBL" id="KAL2052476.1"/>
    </source>
</evidence>
<feature type="compositionally biased region" description="Polar residues" evidence="1">
    <location>
        <begin position="48"/>
        <end position="59"/>
    </location>
</feature>
<accession>A0ABR4B600</accession>
<dbReference type="Proteomes" id="UP001590951">
    <property type="component" value="Unassembled WGS sequence"/>
</dbReference>
<sequence>MKDEMGDIDPQLRPNEDGEEDSHDDRITMKAVTPQEIGSRQDEPLRNIQRNWNSPFTQA</sequence>
<proteinExistence type="predicted"/>
<feature type="region of interest" description="Disordered" evidence="1">
    <location>
        <begin position="1"/>
        <end position="59"/>
    </location>
</feature>
<dbReference type="EMBL" id="JBHFEH010000027">
    <property type="protein sequence ID" value="KAL2052476.1"/>
    <property type="molecule type" value="Genomic_DNA"/>
</dbReference>
<comment type="caution">
    <text evidence="2">The sequence shown here is derived from an EMBL/GenBank/DDBJ whole genome shotgun (WGS) entry which is preliminary data.</text>
</comment>
<evidence type="ECO:0000313" key="3">
    <source>
        <dbReference type="Proteomes" id="UP001590951"/>
    </source>
</evidence>
<protein>
    <submittedName>
        <fullName evidence="2">Uncharacterized protein</fullName>
    </submittedName>
</protein>
<evidence type="ECO:0000256" key="1">
    <source>
        <dbReference type="SAM" id="MobiDB-lite"/>
    </source>
</evidence>
<organism evidence="2 3">
    <name type="scientific">Lepraria finkii</name>
    <dbReference type="NCBI Taxonomy" id="1340010"/>
    <lineage>
        <taxon>Eukaryota</taxon>
        <taxon>Fungi</taxon>
        <taxon>Dikarya</taxon>
        <taxon>Ascomycota</taxon>
        <taxon>Pezizomycotina</taxon>
        <taxon>Lecanoromycetes</taxon>
        <taxon>OSLEUM clade</taxon>
        <taxon>Lecanoromycetidae</taxon>
        <taxon>Lecanorales</taxon>
        <taxon>Lecanorineae</taxon>
        <taxon>Stereocaulaceae</taxon>
        <taxon>Lepraria</taxon>
    </lineage>
</organism>
<keyword evidence="3" id="KW-1185">Reference proteome</keyword>
<gene>
    <name evidence="2" type="ORF">ABVK25_007348</name>
</gene>
<name>A0ABR4B600_9LECA</name>